<reference evidence="9 10" key="1">
    <citation type="submission" date="2016-11" db="EMBL/GenBank/DDBJ databases">
        <authorList>
            <person name="Jaros S."/>
            <person name="Januszkiewicz K."/>
            <person name="Wedrychowicz H."/>
        </authorList>
    </citation>
    <scope>NUCLEOTIDE SEQUENCE [LARGE SCALE GENOMIC DNA]</scope>
    <source>
        <strain evidence="9 10">DSM 27063</strain>
    </source>
</reference>
<accession>A0A1M6I012</accession>
<evidence type="ECO:0000256" key="8">
    <source>
        <dbReference type="SAM" id="Phobius"/>
    </source>
</evidence>
<dbReference type="Proteomes" id="UP000184050">
    <property type="component" value="Unassembled WGS sequence"/>
</dbReference>
<keyword evidence="10" id="KW-1185">Reference proteome</keyword>
<dbReference type="PANTHER" id="PTHR22926">
    <property type="entry name" value="PHOSPHO-N-ACETYLMURAMOYL-PENTAPEPTIDE-TRANSFERASE"/>
    <property type="match status" value="1"/>
</dbReference>
<keyword evidence="5 8" id="KW-1133">Transmembrane helix</keyword>
<dbReference type="PROSITE" id="PS01348">
    <property type="entry name" value="MRAY_2"/>
    <property type="match status" value="1"/>
</dbReference>
<feature type="binding site" evidence="7">
    <location>
        <position position="155"/>
    </location>
    <ligand>
        <name>Mg(2+)</name>
        <dbReference type="ChEBI" id="CHEBI:18420"/>
    </ligand>
</feature>
<feature type="transmembrane region" description="Helical" evidence="8">
    <location>
        <begin position="134"/>
        <end position="156"/>
    </location>
</feature>
<name>A0A1M6I012_9BACT</name>
<feature type="transmembrane region" description="Helical" evidence="8">
    <location>
        <begin position="252"/>
        <end position="269"/>
    </location>
</feature>
<keyword evidence="2" id="KW-1003">Cell membrane</keyword>
<dbReference type="GO" id="GO:0071555">
    <property type="term" value="P:cell wall organization"/>
    <property type="evidence" value="ECO:0007669"/>
    <property type="project" value="TreeGrafter"/>
</dbReference>
<dbReference type="Pfam" id="PF00953">
    <property type="entry name" value="Glycos_transf_4"/>
    <property type="match status" value="1"/>
</dbReference>
<feature type="transmembrane region" description="Helical" evidence="8">
    <location>
        <begin position="47"/>
        <end position="66"/>
    </location>
</feature>
<feature type="binding site" evidence="7">
    <location>
        <position position="217"/>
    </location>
    <ligand>
        <name>Mg(2+)</name>
        <dbReference type="ChEBI" id="CHEBI:18420"/>
    </ligand>
</feature>
<evidence type="ECO:0000256" key="6">
    <source>
        <dbReference type="ARBA" id="ARBA00023136"/>
    </source>
</evidence>
<organism evidence="9 10">
    <name type="scientific">Tangfeifania diversioriginum</name>
    <dbReference type="NCBI Taxonomy" id="1168035"/>
    <lineage>
        <taxon>Bacteria</taxon>
        <taxon>Pseudomonadati</taxon>
        <taxon>Bacteroidota</taxon>
        <taxon>Bacteroidia</taxon>
        <taxon>Marinilabiliales</taxon>
        <taxon>Prolixibacteraceae</taxon>
        <taxon>Tangfeifania</taxon>
    </lineage>
</organism>
<dbReference type="CDD" id="cd06853">
    <property type="entry name" value="GT_WecA_like"/>
    <property type="match status" value="1"/>
</dbReference>
<comment type="cofactor">
    <cofactor evidence="7">
        <name>Mg(2+)</name>
        <dbReference type="ChEBI" id="CHEBI:18420"/>
    </cofactor>
</comment>
<proteinExistence type="predicted"/>
<dbReference type="RefSeq" id="WP_073169226.1">
    <property type="nucleotide sequence ID" value="NZ_FQZE01000015.1"/>
</dbReference>
<sequence>MAIVYVITAFIIGLILVLLSIPHVLSVAREKKLYDSFTDDRKIHKQVVPPLGGVAIFFGFTLSTIASTNGYSFDSLKYIVAASILLFLIGLKDDLVVISAKMKLIAQLFSAFMVSIIGNLYFTSLHGVFGIYEISPLAGILLTLFVMVVIINAFNLIDGIDGLASGLAILSATVFGVWFYMAEQIPLAIMSFALVGSLTGFFAYNVFGHKNKLFMGDSGSLVVGLIISTLVIKFNELNIVNSGPFSIHGAPAVSFVIILIPMIDTLRVMSIRMHQKRSPFSPDNNHIHHRLLTLVPHHLKVTLIIVFANAILIVAAFICNDYKFNVNYLFISFIIIGFAVSAIPMLLIKFHKKREKS</sequence>
<evidence type="ECO:0000256" key="2">
    <source>
        <dbReference type="ARBA" id="ARBA00022475"/>
    </source>
</evidence>
<feature type="transmembrane region" description="Helical" evidence="8">
    <location>
        <begin position="299"/>
        <end position="318"/>
    </location>
</feature>
<keyword evidence="3 9" id="KW-0808">Transferase</keyword>
<dbReference type="GO" id="GO:0046872">
    <property type="term" value="F:metal ion binding"/>
    <property type="evidence" value="ECO:0007669"/>
    <property type="project" value="UniProtKB-KW"/>
</dbReference>
<keyword evidence="7" id="KW-0460">Magnesium</keyword>
<feature type="transmembrane region" description="Helical" evidence="8">
    <location>
        <begin position="163"/>
        <end position="181"/>
    </location>
</feature>
<dbReference type="InterPro" id="IPR000715">
    <property type="entry name" value="Glycosyl_transferase_4"/>
</dbReference>
<evidence type="ECO:0000256" key="3">
    <source>
        <dbReference type="ARBA" id="ARBA00022679"/>
    </source>
</evidence>
<feature type="transmembrane region" description="Helical" evidence="8">
    <location>
        <begin position="330"/>
        <end position="348"/>
    </location>
</feature>
<evidence type="ECO:0000313" key="9">
    <source>
        <dbReference type="EMBL" id="SHJ27808.1"/>
    </source>
</evidence>
<dbReference type="EMBL" id="FQZE01000015">
    <property type="protein sequence ID" value="SHJ27808.1"/>
    <property type="molecule type" value="Genomic_DNA"/>
</dbReference>
<keyword evidence="4 8" id="KW-0812">Transmembrane</keyword>
<keyword evidence="6 8" id="KW-0472">Membrane</keyword>
<evidence type="ECO:0000256" key="1">
    <source>
        <dbReference type="ARBA" id="ARBA00004651"/>
    </source>
</evidence>
<protein>
    <submittedName>
        <fullName evidence="9">UDP-N-acetylmuramyl pentapeptide phosphotransferase/UDP-N-acetylglucosamine-1-phosphate transferase</fullName>
    </submittedName>
</protein>
<evidence type="ECO:0000256" key="4">
    <source>
        <dbReference type="ARBA" id="ARBA00022692"/>
    </source>
</evidence>
<feature type="transmembrane region" description="Helical" evidence="8">
    <location>
        <begin position="214"/>
        <end position="232"/>
    </location>
</feature>
<evidence type="ECO:0000313" key="10">
    <source>
        <dbReference type="Proteomes" id="UP000184050"/>
    </source>
</evidence>
<feature type="transmembrane region" description="Helical" evidence="8">
    <location>
        <begin position="104"/>
        <end position="122"/>
    </location>
</feature>
<dbReference type="GO" id="GO:0016780">
    <property type="term" value="F:phosphotransferase activity, for other substituted phosphate groups"/>
    <property type="evidence" value="ECO:0007669"/>
    <property type="project" value="InterPro"/>
</dbReference>
<evidence type="ECO:0000256" key="7">
    <source>
        <dbReference type="PIRSR" id="PIRSR600715-1"/>
    </source>
</evidence>
<comment type="subcellular location">
    <subcellularLocation>
        <location evidence="1">Cell membrane</location>
        <topology evidence="1">Multi-pass membrane protein</topology>
    </subcellularLocation>
</comment>
<dbReference type="OrthoDB" id="9783652at2"/>
<keyword evidence="7" id="KW-0479">Metal-binding</keyword>
<dbReference type="STRING" id="1168035.SAMN05444280_11526"/>
<dbReference type="GO" id="GO:0005886">
    <property type="term" value="C:plasma membrane"/>
    <property type="evidence" value="ECO:0007669"/>
    <property type="project" value="UniProtKB-SubCell"/>
</dbReference>
<evidence type="ECO:0000256" key="5">
    <source>
        <dbReference type="ARBA" id="ARBA00022989"/>
    </source>
</evidence>
<dbReference type="AlphaFoldDB" id="A0A1M6I012"/>
<dbReference type="PANTHER" id="PTHR22926:SF3">
    <property type="entry name" value="UNDECAPRENYL-PHOSPHATE ALPHA-N-ACETYLGLUCOSAMINYL 1-PHOSPHATE TRANSFERASE"/>
    <property type="match status" value="1"/>
</dbReference>
<dbReference type="InterPro" id="IPR018480">
    <property type="entry name" value="PNAcMuramoyl-5peptid_Trfase_CS"/>
</dbReference>
<dbReference type="GO" id="GO:0009103">
    <property type="term" value="P:lipopolysaccharide biosynthetic process"/>
    <property type="evidence" value="ECO:0007669"/>
    <property type="project" value="TreeGrafter"/>
</dbReference>
<feature type="transmembrane region" description="Helical" evidence="8">
    <location>
        <begin position="187"/>
        <end position="207"/>
    </location>
</feature>
<dbReference type="GO" id="GO:0044038">
    <property type="term" value="P:cell wall macromolecule biosynthetic process"/>
    <property type="evidence" value="ECO:0007669"/>
    <property type="project" value="TreeGrafter"/>
</dbReference>
<gene>
    <name evidence="9" type="ORF">SAMN05444280_11526</name>
</gene>
<feature type="transmembrane region" description="Helical" evidence="8">
    <location>
        <begin position="78"/>
        <end position="97"/>
    </location>
</feature>
<feature type="transmembrane region" description="Helical" evidence="8">
    <location>
        <begin position="6"/>
        <end position="26"/>
    </location>
</feature>